<evidence type="ECO:0000256" key="1">
    <source>
        <dbReference type="SAM" id="MobiDB-lite"/>
    </source>
</evidence>
<name>A0A180FZA9_PUCT1</name>
<protein>
    <submittedName>
        <fullName evidence="2 3">Uncharacterized protein</fullName>
    </submittedName>
</protein>
<feature type="non-terminal residue" evidence="2">
    <location>
        <position position="1"/>
    </location>
</feature>
<reference evidence="2" key="2">
    <citation type="submission" date="2016-05" db="EMBL/GenBank/DDBJ databases">
        <title>Comparative analysis highlights variable genome content of wheat rusts and divergence of the mating loci.</title>
        <authorList>
            <person name="Cuomo C.A."/>
            <person name="Bakkeren G."/>
            <person name="Szabo L."/>
            <person name="Khalil H."/>
            <person name="Joly D."/>
            <person name="Goldberg J."/>
            <person name="Young S."/>
            <person name="Zeng Q."/>
            <person name="Fellers J."/>
        </authorList>
    </citation>
    <scope>NUCLEOTIDE SEQUENCE [LARGE SCALE GENOMIC DNA]</scope>
    <source>
        <strain evidence="2">1-1 BBBD Race 1</strain>
    </source>
</reference>
<accession>A0A180FZA9</accession>
<evidence type="ECO:0000313" key="2">
    <source>
        <dbReference type="EMBL" id="OAV85707.1"/>
    </source>
</evidence>
<dbReference type="EnsemblFungi" id="PTTG_30328-t43_1">
    <property type="protein sequence ID" value="PTTG_30328-t43_1-p1"/>
    <property type="gene ID" value="PTTG_30328"/>
</dbReference>
<dbReference type="EMBL" id="ADAS02002933">
    <property type="protein sequence ID" value="OAV85707.1"/>
    <property type="molecule type" value="Genomic_DNA"/>
</dbReference>
<gene>
    <name evidence="2" type="ORF">PTTG_30328</name>
</gene>
<reference evidence="3 4" key="3">
    <citation type="journal article" date="2017" name="G3 (Bethesda)">
        <title>Comparative analysis highlights variable genome content of wheat rusts and divergence of the mating loci.</title>
        <authorList>
            <person name="Cuomo C.A."/>
            <person name="Bakkeren G."/>
            <person name="Khalil H.B."/>
            <person name="Panwar V."/>
            <person name="Joly D."/>
            <person name="Linning R."/>
            <person name="Sakthikumar S."/>
            <person name="Song X."/>
            <person name="Adiconis X."/>
            <person name="Fan L."/>
            <person name="Goldberg J.M."/>
            <person name="Levin J.Z."/>
            <person name="Young S."/>
            <person name="Zeng Q."/>
            <person name="Anikster Y."/>
            <person name="Bruce M."/>
            <person name="Wang M."/>
            <person name="Yin C."/>
            <person name="McCallum B."/>
            <person name="Szabo L.J."/>
            <person name="Hulbert S."/>
            <person name="Chen X."/>
            <person name="Fellers J.P."/>
        </authorList>
    </citation>
    <scope>NUCLEOTIDE SEQUENCE</scope>
    <source>
        <strain evidence="4">Isolate 1-1 / race 1 (BBBD)</strain>
        <strain evidence="3">isolate 1-1 / race 1 (BBBD)</strain>
    </source>
</reference>
<dbReference type="VEuPathDB" id="FungiDB:PTTG_30328"/>
<keyword evidence="4" id="KW-1185">Reference proteome</keyword>
<dbReference type="AlphaFoldDB" id="A0A180FZA9"/>
<dbReference type="Proteomes" id="UP000005240">
    <property type="component" value="Unassembled WGS sequence"/>
</dbReference>
<evidence type="ECO:0000313" key="4">
    <source>
        <dbReference type="Proteomes" id="UP000005240"/>
    </source>
</evidence>
<feature type="region of interest" description="Disordered" evidence="1">
    <location>
        <begin position="64"/>
        <end position="85"/>
    </location>
</feature>
<sequence>QPRSLASFSAAKARMMLPWLGGRRRHTGKADRRAQLTFNLPGMPITPKRINNQTLDLNLIFTQTPRNHTSSPLDAHPPPNQTRESREWCIAEATEISNINPAELHPSA</sequence>
<evidence type="ECO:0000313" key="3">
    <source>
        <dbReference type="EnsemblFungi" id="PTTG_30328-t43_1-p1"/>
    </source>
</evidence>
<reference evidence="2" key="1">
    <citation type="submission" date="2009-11" db="EMBL/GenBank/DDBJ databases">
        <authorList>
            <consortium name="The Broad Institute Genome Sequencing Platform"/>
            <person name="Ward D."/>
            <person name="Feldgarden M."/>
            <person name="Earl A."/>
            <person name="Young S.K."/>
            <person name="Zeng Q."/>
            <person name="Koehrsen M."/>
            <person name="Alvarado L."/>
            <person name="Berlin A."/>
            <person name="Bochicchio J."/>
            <person name="Borenstein D."/>
            <person name="Chapman S.B."/>
            <person name="Chen Z."/>
            <person name="Engels R."/>
            <person name="Freedman E."/>
            <person name="Gellesch M."/>
            <person name="Goldberg J."/>
            <person name="Griggs A."/>
            <person name="Gujja S."/>
            <person name="Heilman E."/>
            <person name="Heiman D."/>
            <person name="Hepburn T."/>
            <person name="Howarth C."/>
            <person name="Jen D."/>
            <person name="Larson L."/>
            <person name="Lewis B."/>
            <person name="Mehta T."/>
            <person name="Park D."/>
            <person name="Pearson M."/>
            <person name="Roberts A."/>
            <person name="Saif S."/>
            <person name="Shea T."/>
            <person name="Shenoy N."/>
            <person name="Sisk P."/>
            <person name="Stolte C."/>
            <person name="Sykes S."/>
            <person name="Thomson T."/>
            <person name="Walk T."/>
            <person name="White J."/>
            <person name="Yandava C."/>
            <person name="Izard J."/>
            <person name="Baranova O.V."/>
            <person name="Blanton J.M."/>
            <person name="Tanner A.C."/>
            <person name="Dewhirst F.E."/>
            <person name="Haas B."/>
            <person name="Nusbaum C."/>
            <person name="Birren B."/>
        </authorList>
    </citation>
    <scope>NUCLEOTIDE SEQUENCE [LARGE SCALE GENOMIC DNA]</scope>
    <source>
        <strain evidence="2">1-1 BBBD Race 1</strain>
    </source>
</reference>
<proteinExistence type="predicted"/>
<reference evidence="3" key="4">
    <citation type="submission" date="2025-05" db="UniProtKB">
        <authorList>
            <consortium name="EnsemblFungi"/>
        </authorList>
    </citation>
    <scope>IDENTIFICATION</scope>
    <source>
        <strain evidence="3">isolate 1-1 / race 1 (BBBD)</strain>
    </source>
</reference>
<organism evidence="2">
    <name type="scientific">Puccinia triticina (isolate 1-1 / race 1 (BBBD))</name>
    <name type="common">Brown leaf rust fungus</name>
    <dbReference type="NCBI Taxonomy" id="630390"/>
    <lineage>
        <taxon>Eukaryota</taxon>
        <taxon>Fungi</taxon>
        <taxon>Dikarya</taxon>
        <taxon>Basidiomycota</taxon>
        <taxon>Pucciniomycotina</taxon>
        <taxon>Pucciniomycetes</taxon>
        <taxon>Pucciniales</taxon>
        <taxon>Pucciniaceae</taxon>
        <taxon>Puccinia</taxon>
    </lineage>
</organism>